<dbReference type="STRING" id="1513793.SAMN06296036_11989"/>
<keyword evidence="1" id="KW-0472">Membrane</keyword>
<name>A0A1Y6CJ68_9BACT</name>
<feature type="transmembrane region" description="Helical" evidence="1">
    <location>
        <begin position="34"/>
        <end position="56"/>
    </location>
</feature>
<evidence type="ECO:0000256" key="1">
    <source>
        <dbReference type="SAM" id="Phobius"/>
    </source>
</evidence>
<sequence>MLRLVLSLNFLSCLVFGSLFVLNSAQVIKFLSFSAAPIVIQGAGAILLLFAAHLLTAILRKNFIKWEILYFSFGDALWVLGSVLILLFSSWIGSYQGIIATIAVALLVAAFATGQFLLLRSQTKLS</sequence>
<dbReference type="Proteomes" id="UP000192907">
    <property type="component" value="Unassembled WGS sequence"/>
</dbReference>
<gene>
    <name evidence="2" type="ORF">SAMN06296036_11989</name>
</gene>
<evidence type="ECO:0000313" key="2">
    <source>
        <dbReference type="EMBL" id="SMF58250.1"/>
    </source>
</evidence>
<accession>A0A1Y6CJ68</accession>
<keyword evidence="1" id="KW-0812">Transmembrane</keyword>
<proteinExistence type="predicted"/>
<keyword evidence="1" id="KW-1133">Transmembrane helix</keyword>
<organism evidence="2 3">
    <name type="scientific">Pseudobacteriovorax antillogorgiicola</name>
    <dbReference type="NCBI Taxonomy" id="1513793"/>
    <lineage>
        <taxon>Bacteria</taxon>
        <taxon>Pseudomonadati</taxon>
        <taxon>Bdellovibrionota</taxon>
        <taxon>Oligoflexia</taxon>
        <taxon>Oligoflexales</taxon>
        <taxon>Pseudobacteriovoracaceae</taxon>
        <taxon>Pseudobacteriovorax</taxon>
    </lineage>
</organism>
<dbReference type="AlphaFoldDB" id="A0A1Y6CJ68"/>
<evidence type="ECO:0000313" key="3">
    <source>
        <dbReference type="Proteomes" id="UP000192907"/>
    </source>
</evidence>
<reference evidence="3" key="1">
    <citation type="submission" date="2017-04" db="EMBL/GenBank/DDBJ databases">
        <authorList>
            <person name="Varghese N."/>
            <person name="Submissions S."/>
        </authorList>
    </citation>
    <scope>NUCLEOTIDE SEQUENCE [LARGE SCALE GENOMIC DNA]</scope>
    <source>
        <strain evidence="3">RKEM611</strain>
    </source>
</reference>
<feature type="transmembrane region" description="Helical" evidence="1">
    <location>
        <begin position="98"/>
        <end position="119"/>
    </location>
</feature>
<dbReference type="RefSeq" id="WP_132322665.1">
    <property type="nucleotide sequence ID" value="NZ_FWZT01000019.1"/>
</dbReference>
<protein>
    <submittedName>
        <fullName evidence="2">Uncharacterized protein</fullName>
    </submittedName>
</protein>
<dbReference type="OrthoDB" id="6401961at2"/>
<dbReference type="EMBL" id="FWZT01000019">
    <property type="protein sequence ID" value="SMF58250.1"/>
    <property type="molecule type" value="Genomic_DNA"/>
</dbReference>
<keyword evidence="3" id="KW-1185">Reference proteome</keyword>
<feature type="transmembrane region" description="Helical" evidence="1">
    <location>
        <begin position="68"/>
        <end position="92"/>
    </location>
</feature>